<reference evidence="11 12" key="1">
    <citation type="submission" date="2017-03" db="EMBL/GenBank/DDBJ databases">
        <title>Genome sequence of Clostridium oryzae DSM 28571.</title>
        <authorList>
            <person name="Poehlein A."/>
            <person name="Daniel R."/>
        </authorList>
    </citation>
    <scope>NUCLEOTIDE SEQUENCE [LARGE SCALE GENOMIC DNA]</scope>
    <source>
        <strain evidence="11 12">DSM 28571</strain>
    </source>
</reference>
<comment type="caution">
    <text evidence="11">The sequence shown here is derived from an EMBL/GenBank/DDBJ whole genome shotgun (WGS) entry which is preliminary data.</text>
</comment>
<dbReference type="PROSITE" id="PS50885">
    <property type="entry name" value="HAMP"/>
    <property type="match status" value="1"/>
</dbReference>
<evidence type="ECO:0000313" key="11">
    <source>
        <dbReference type="EMBL" id="OPJ59859.1"/>
    </source>
</evidence>
<evidence type="ECO:0000256" key="2">
    <source>
        <dbReference type="ARBA" id="ARBA00022475"/>
    </source>
</evidence>
<keyword evidence="3" id="KW-0597">Phosphoprotein</keyword>
<feature type="transmembrane region" description="Helical" evidence="9">
    <location>
        <begin position="21"/>
        <end position="43"/>
    </location>
</feature>
<dbReference type="GO" id="GO:0005886">
    <property type="term" value="C:plasma membrane"/>
    <property type="evidence" value="ECO:0007669"/>
    <property type="project" value="UniProtKB-SubCell"/>
</dbReference>
<dbReference type="Pfam" id="PF06580">
    <property type="entry name" value="His_kinase"/>
    <property type="match status" value="1"/>
</dbReference>
<keyword evidence="12" id="KW-1185">Reference proteome</keyword>
<dbReference type="InterPro" id="IPR003660">
    <property type="entry name" value="HAMP_dom"/>
</dbReference>
<dbReference type="Pfam" id="PF00672">
    <property type="entry name" value="HAMP"/>
    <property type="match status" value="1"/>
</dbReference>
<keyword evidence="6 11" id="KW-0418">Kinase</keyword>
<dbReference type="OrthoDB" id="9809348at2"/>
<dbReference type="Pfam" id="PF02743">
    <property type="entry name" value="dCache_1"/>
    <property type="match status" value="1"/>
</dbReference>
<dbReference type="CDD" id="cd06225">
    <property type="entry name" value="HAMP"/>
    <property type="match status" value="1"/>
</dbReference>
<dbReference type="RefSeq" id="WP_079425987.1">
    <property type="nucleotide sequence ID" value="NZ_MZGV01000038.1"/>
</dbReference>
<keyword evidence="2" id="KW-1003">Cell membrane</keyword>
<evidence type="ECO:0000256" key="7">
    <source>
        <dbReference type="ARBA" id="ARBA00022989"/>
    </source>
</evidence>
<dbReference type="CDD" id="cd18774">
    <property type="entry name" value="PDC2_HK_sensor"/>
    <property type="match status" value="1"/>
</dbReference>
<protein>
    <submittedName>
        <fullName evidence="11">Putative sensor-like histidine kinase</fullName>
        <ecNumber evidence="11">2.7.13.3</ecNumber>
    </submittedName>
</protein>
<feature type="domain" description="HAMP" evidence="10">
    <location>
        <begin position="324"/>
        <end position="376"/>
    </location>
</feature>
<dbReference type="Proteomes" id="UP000190080">
    <property type="component" value="Unassembled WGS sequence"/>
</dbReference>
<sequence length="594" mass="68532">MKTIKQLMIRIYNNLNISAKMSALYMAFLTLSLIIATIIHYQVNYNFTIKKQKTLSMQTLYSLKSNIYNMMDNVSFNSRIIMANIDVQDILTDGNHGNSLEYQRKIYNYLSTLIDSMQYIQSVYVFDNYNNYYGVDKNYLKRLKLKRLNQADWYSSVIKLDGYYILKLNGIKIFKLKNAGKNTISLIRVVNSTTSERKIGVIMVNISEEAFENCYKEITNRYKTSIAILNENNELVSSNNQFNKEEMKQILNISKAKGNSLALNQSGQSYIYSSMKLKRYGWKIVIGIPMSELKKEFSIYGLISLITIILNSILLLIGTIFISKLISNPIHRLLQAMKNIENGKFTIMAMKTGNDEIGQLKNGYNIMIKEIQNLIEKTVWEQKTIRKAELNVLQAQIKPHFLYNTLNAMEYLALAGKNKELYDALEAMGSYYKKSLSKGKEIISLEEEVEIVKDYVFLQQLRYGNILTVHYDLNPETLKYNILKLILQPLVENSIYHGIMPKGEHGDIYISSKLRDNKILIMVEDNGIGMTEEELNLMKSQKINDNLDSFGFRGTVERLKIYYDCSDVYTIESSKGTGTKITLIIPKKRGEQNE</sequence>
<accession>A0A1V4IIX1</accession>
<dbReference type="InterPro" id="IPR036890">
    <property type="entry name" value="HATPase_C_sf"/>
</dbReference>
<evidence type="ECO:0000256" key="9">
    <source>
        <dbReference type="SAM" id="Phobius"/>
    </source>
</evidence>
<keyword evidence="5 9" id="KW-0812">Transmembrane</keyword>
<dbReference type="Gene3D" id="6.10.340.10">
    <property type="match status" value="1"/>
</dbReference>
<evidence type="ECO:0000256" key="8">
    <source>
        <dbReference type="ARBA" id="ARBA00023136"/>
    </source>
</evidence>
<evidence type="ECO:0000256" key="4">
    <source>
        <dbReference type="ARBA" id="ARBA00022679"/>
    </source>
</evidence>
<dbReference type="PANTHER" id="PTHR34220">
    <property type="entry name" value="SENSOR HISTIDINE KINASE YPDA"/>
    <property type="match status" value="1"/>
</dbReference>
<dbReference type="AlphaFoldDB" id="A0A1V4IIX1"/>
<dbReference type="InterPro" id="IPR010559">
    <property type="entry name" value="Sig_transdc_His_kin_internal"/>
</dbReference>
<organism evidence="11 12">
    <name type="scientific">Clostridium oryzae</name>
    <dbReference type="NCBI Taxonomy" id="1450648"/>
    <lineage>
        <taxon>Bacteria</taxon>
        <taxon>Bacillati</taxon>
        <taxon>Bacillota</taxon>
        <taxon>Clostridia</taxon>
        <taxon>Eubacteriales</taxon>
        <taxon>Clostridiaceae</taxon>
        <taxon>Clostridium</taxon>
    </lineage>
</organism>
<evidence type="ECO:0000313" key="12">
    <source>
        <dbReference type="Proteomes" id="UP000190080"/>
    </source>
</evidence>
<dbReference type="SUPFAM" id="SSF55874">
    <property type="entry name" value="ATPase domain of HSP90 chaperone/DNA topoisomerase II/histidine kinase"/>
    <property type="match status" value="1"/>
</dbReference>
<evidence type="ECO:0000256" key="1">
    <source>
        <dbReference type="ARBA" id="ARBA00004651"/>
    </source>
</evidence>
<dbReference type="STRING" id="1450648.CLORY_30760"/>
<evidence type="ECO:0000256" key="3">
    <source>
        <dbReference type="ARBA" id="ARBA00022553"/>
    </source>
</evidence>
<dbReference type="InterPro" id="IPR050640">
    <property type="entry name" value="Bact_2-comp_sensor_kinase"/>
</dbReference>
<dbReference type="Gene3D" id="3.30.565.10">
    <property type="entry name" value="Histidine kinase-like ATPase, C-terminal domain"/>
    <property type="match status" value="1"/>
</dbReference>
<dbReference type="EMBL" id="MZGV01000038">
    <property type="protein sequence ID" value="OPJ59859.1"/>
    <property type="molecule type" value="Genomic_DNA"/>
</dbReference>
<dbReference type="SUPFAM" id="SSF158472">
    <property type="entry name" value="HAMP domain-like"/>
    <property type="match status" value="1"/>
</dbReference>
<dbReference type="GO" id="GO:0000155">
    <property type="term" value="F:phosphorelay sensor kinase activity"/>
    <property type="evidence" value="ECO:0007669"/>
    <property type="project" value="InterPro"/>
</dbReference>
<dbReference type="SMART" id="SM00304">
    <property type="entry name" value="HAMP"/>
    <property type="match status" value="1"/>
</dbReference>
<evidence type="ECO:0000256" key="6">
    <source>
        <dbReference type="ARBA" id="ARBA00022777"/>
    </source>
</evidence>
<keyword evidence="4 11" id="KW-0808">Transferase</keyword>
<keyword evidence="8 9" id="KW-0472">Membrane</keyword>
<dbReference type="InterPro" id="IPR003594">
    <property type="entry name" value="HATPase_dom"/>
</dbReference>
<proteinExistence type="predicted"/>
<keyword evidence="7 9" id="KW-1133">Transmembrane helix</keyword>
<gene>
    <name evidence="11" type="ORF">CLORY_30760</name>
</gene>
<evidence type="ECO:0000256" key="5">
    <source>
        <dbReference type="ARBA" id="ARBA00022692"/>
    </source>
</evidence>
<name>A0A1V4IIX1_9CLOT</name>
<comment type="subcellular location">
    <subcellularLocation>
        <location evidence="1">Cell membrane</location>
        <topology evidence="1">Multi-pass membrane protein</topology>
    </subcellularLocation>
</comment>
<dbReference type="InterPro" id="IPR033479">
    <property type="entry name" value="dCache_1"/>
</dbReference>
<dbReference type="Gene3D" id="3.30.450.20">
    <property type="entry name" value="PAS domain"/>
    <property type="match status" value="1"/>
</dbReference>
<dbReference type="EC" id="2.7.13.3" evidence="11"/>
<dbReference type="PANTHER" id="PTHR34220:SF7">
    <property type="entry name" value="SENSOR HISTIDINE KINASE YPDA"/>
    <property type="match status" value="1"/>
</dbReference>
<feature type="transmembrane region" description="Helical" evidence="9">
    <location>
        <begin position="299"/>
        <end position="322"/>
    </location>
</feature>
<evidence type="ECO:0000259" key="10">
    <source>
        <dbReference type="PROSITE" id="PS50885"/>
    </source>
</evidence>
<dbReference type="Pfam" id="PF02518">
    <property type="entry name" value="HATPase_c"/>
    <property type="match status" value="1"/>
</dbReference>